<gene>
    <name evidence="2" type="ORF">METZ01_LOCUS75142</name>
</gene>
<name>A0A381U3W4_9ZZZZ</name>
<feature type="non-terminal residue" evidence="2">
    <location>
        <position position="89"/>
    </location>
</feature>
<feature type="compositionally biased region" description="Acidic residues" evidence="1">
    <location>
        <begin position="62"/>
        <end position="71"/>
    </location>
</feature>
<protein>
    <submittedName>
        <fullName evidence="2">Uncharacterized protein</fullName>
    </submittedName>
</protein>
<evidence type="ECO:0000313" key="2">
    <source>
        <dbReference type="EMBL" id="SVA22288.1"/>
    </source>
</evidence>
<sequence length="89" mass="10801">MENIENQNLNLLKRRRMMLEFQYLDMEQEEVSLLSEQYVEKFLNDLIPDGLNPFDDQKENSEEQEEDILDEEKELSDISSDILNRLYRK</sequence>
<organism evidence="2">
    <name type="scientific">marine metagenome</name>
    <dbReference type="NCBI Taxonomy" id="408172"/>
    <lineage>
        <taxon>unclassified sequences</taxon>
        <taxon>metagenomes</taxon>
        <taxon>ecological metagenomes</taxon>
    </lineage>
</organism>
<dbReference type="EMBL" id="UINC01005591">
    <property type="protein sequence ID" value="SVA22288.1"/>
    <property type="molecule type" value="Genomic_DNA"/>
</dbReference>
<accession>A0A381U3W4</accession>
<evidence type="ECO:0000256" key="1">
    <source>
        <dbReference type="SAM" id="MobiDB-lite"/>
    </source>
</evidence>
<proteinExistence type="predicted"/>
<feature type="region of interest" description="Disordered" evidence="1">
    <location>
        <begin position="50"/>
        <end position="71"/>
    </location>
</feature>
<reference evidence="2" key="1">
    <citation type="submission" date="2018-05" db="EMBL/GenBank/DDBJ databases">
        <authorList>
            <person name="Lanie J.A."/>
            <person name="Ng W.-L."/>
            <person name="Kazmierczak K.M."/>
            <person name="Andrzejewski T.M."/>
            <person name="Davidsen T.M."/>
            <person name="Wayne K.J."/>
            <person name="Tettelin H."/>
            <person name="Glass J.I."/>
            <person name="Rusch D."/>
            <person name="Podicherti R."/>
            <person name="Tsui H.-C.T."/>
            <person name="Winkler M.E."/>
        </authorList>
    </citation>
    <scope>NUCLEOTIDE SEQUENCE</scope>
</reference>
<dbReference type="AlphaFoldDB" id="A0A381U3W4"/>